<evidence type="ECO:0000256" key="1">
    <source>
        <dbReference type="ARBA" id="ARBA00004222"/>
    </source>
</evidence>
<feature type="transmembrane region" description="Helical" evidence="11">
    <location>
        <begin position="25"/>
        <end position="50"/>
    </location>
</feature>
<keyword evidence="7" id="KW-0963">Cytoplasm</keyword>
<evidence type="ECO:0000256" key="7">
    <source>
        <dbReference type="ARBA" id="ARBA00022490"/>
    </source>
</evidence>
<evidence type="ECO:0000256" key="3">
    <source>
        <dbReference type="ARBA" id="ARBA00004496"/>
    </source>
</evidence>
<keyword evidence="9" id="KW-0333">Golgi apparatus</keyword>
<feature type="compositionally biased region" description="Polar residues" evidence="10">
    <location>
        <begin position="908"/>
        <end position="918"/>
    </location>
</feature>
<keyword evidence="8" id="KW-0256">Endoplasmic reticulum</keyword>
<feature type="domain" description="Rab3GAP catalytic subunit C-terminal" evidence="13">
    <location>
        <begin position="937"/>
        <end position="1045"/>
    </location>
</feature>
<dbReference type="Pfam" id="PF19533">
    <property type="entry name" value="Rab3-GAP_cat_C"/>
    <property type="match status" value="1"/>
</dbReference>
<keyword evidence="11" id="KW-0812">Transmembrane</keyword>
<dbReference type="InterPro" id="IPR045698">
    <property type="entry name" value="Rab3GAP1_C"/>
</dbReference>
<dbReference type="PANTHER" id="PTHR21422:SF9">
    <property type="entry name" value="RAB3 GTPASE-ACTIVATING PROTEIN CATALYTIC SUBUNIT"/>
    <property type="match status" value="1"/>
</dbReference>
<evidence type="ECO:0000256" key="11">
    <source>
        <dbReference type="SAM" id="Phobius"/>
    </source>
</evidence>
<sequence length="1046" mass="116869">MISRRCCAIFSVCDCADQSWNFRVAVFHIYFCSCCLNFALCFLSVLSVSLSQTAVTVKRFLRDVYGMEDDGLFDEDPDLYEITDFTTSTEWERFIASVEAVIHEWKLTTLRTLEPLKEGELSGTNWKTCSEDIKFASFAFKITRHYLQEATRSLDESQHLEDEPAPFALEDMMTLGNDFPPRAHYLVRWFGLRDFLVIAPSSEEEAISSEDRTKLLVSSVSVALNNSKCPLPAFVQVHHPQERLCFGVCVGGGLTTHFEMVHLNHVPKPCSNVSGLLSLFKGKLSYASQQSPAPIQLTIRFTYMLQDWSAASWPQLPPDVTDDWFDIGNLKLGKLPFGALEDPISEMQLSVTWPSVPEDVVVDNDVYSDLRPENAPKWSIRMRWKENPDCLMEEYLRNFFVVCQMTNSLDDVLKNMVQTEDLSAKAEILDALDRLAQPNALPFRLPQLPQPDVSPESPRNMLLRNQELLIEILGYIFLSSDAAPQEKNVLAESPEVESPPEADTNTKLLELKESLNSLKTTHPNSLLWRLALAAAHVYHACGGIEALAQLWVKVIAEMRYYWENNLTLPSLEPGTPNLAASILHQKLQMLNYCIERKKKRDRRNMAADESGSQPKSGSSESDEDIFYECPDDIAAEGDKGESGDNTAIVGNGSKESATSSTGEQEVVREGLLRRCGDMTLLGSSEPLYIPVTQEPAPMTEDMLEQHAEALVKLGSNPEGAVLRARMQSACLFSDMEAFKAANPGASLSDFVRWYSPRDWVAPLVDQTTGQVIEEGHLSHRMQLPGNTWQEVWETARPMPAHRQKRLFDDTKEAEKVLYYLLSLHPAEIVKLLIPILIHCALAHIIDHAHEGPRSLTTFLEQTISKVASQLRGKEPKYKELLSLLYEAEVAIARCVSLRKKFNLDHSTADPSATSSGSDGSHRRASSVSGQLGGARNQTAVDVNKFVLDLVDNPEVSIPGAGKGSVGKLVSQLFIDSMKLQESDTASEGEEDGECKFPSPAAREYILRTRHSRPTPASRLSPQRMFCVMAGNDFRLAGAFTHDTIFY</sequence>
<dbReference type="Pfam" id="PF13890">
    <property type="entry name" value="Rab3-GTPase_cat"/>
    <property type="match status" value="1"/>
</dbReference>
<feature type="compositionally biased region" description="Low complexity" evidence="10">
    <location>
        <begin position="608"/>
        <end position="619"/>
    </location>
</feature>
<feature type="region of interest" description="Disordered" evidence="10">
    <location>
        <begin position="906"/>
        <end position="933"/>
    </location>
</feature>
<evidence type="ECO:0000256" key="5">
    <source>
        <dbReference type="ARBA" id="ARBA00015817"/>
    </source>
</evidence>
<reference evidence="14" key="1">
    <citation type="submission" date="2012-11" db="EMBL/GenBank/DDBJ databases">
        <authorList>
            <person name="Lucero-Rivera Y.E."/>
            <person name="Tovar-Ramirez D."/>
        </authorList>
    </citation>
    <scope>NUCLEOTIDE SEQUENCE</scope>
    <source>
        <tissue evidence="14">Salivary gland</tissue>
    </source>
</reference>
<evidence type="ECO:0000259" key="13">
    <source>
        <dbReference type="Pfam" id="PF19533"/>
    </source>
</evidence>
<keyword evidence="11" id="KW-1133">Transmembrane helix</keyword>
<evidence type="ECO:0000256" key="2">
    <source>
        <dbReference type="ARBA" id="ARBA00004240"/>
    </source>
</evidence>
<reference evidence="14" key="2">
    <citation type="journal article" date="2015" name="J. Proteomics">
        <title>Sexual differences in the sialomes of the zebra tick, Rhipicephalus pulchellus.</title>
        <authorList>
            <person name="Tan A.W."/>
            <person name="Francischetti I.M."/>
            <person name="Slovak M."/>
            <person name="Kini R.M."/>
            <person name="Ribeiro J.M."/>
        </authorList>
    </citation>
    <scope>NUCLEOTIDE SEQUENCE</scope>
    <source>
        <tissue evidence="14">Salivary gland</tissue>
    </source>
</reference>
<comment type="subcellular location">
    <subcellularLocation>
        <location evidence="3">Cytoplasm</location>
    </subcellularLocation>
    <subcellularLocation>
        <location evidence="2">Endoplasmic reticulum</location>
    </subcellularLocation>
    <subcellularLocation>
        <location evidence="1">Golgi apparatus</location>
        <location evidence="1">cis-Golgi network</location>
    </subcellularLocation>
</comment>
<keyword evidence="11" id="KW-0472">Membrane</keyword>
<dbReference type="PANTHER" id="PTHR21422">
    <property type="entry name" value="RAB3 GTPASE-ACTIVATING PROTEIN CATALYTIC SUBUNIT"/>
    <property type="match status" value="1"/>
</dbReference>
<dbReference type="InterPro" id="IPR045700">
    <property type="entry name" value="Rab3GAP1"/>
</dbReference>
<protein>
    <recommendedName>
        <fullName evidence="5">Rab3 GTPase-activating protein catalytic subunit</fullName>
    </recommendedName>
</protein>
<feature type="compositionally biased region" description="Acidic residues" evidence="10">
    <location>
        <begin position="620"/>
        <end position="635"/>
    </location>
</feature>
<evidence type="ECO:0000256" key="8">
    <source>
        <dbReference type="ARBA" id="ARBA00022824"/>
    </source>
</evidence>
<evidence type="ECO:0000256" key="9">
    <source>
        <dbReference type="ARBA" id="ARBA00023034"/>
    </source>
</evidence>
<dbReference type="GO" id="GO:0005096">
    <property type="term" value="F:GTPase activator activity"/>
    <property type="evidence" value="ECO:0007669"/>
    <property type="project" value="UniProtKB-KW"/>
</dbReference>
<feature type="region of interest" description="Disordered" evidence="10">
    <location>
        <begin position="601"/>
        <end position="666"/>
    </location>
</feature>
<evidence type="ECO:0000313" key="14">
    <source>
        <dbReference type="EMBL" id="JAA59725.1"/>
    </source>
</evidence>
<dbReference type="AlphaFoldDB" id="L7M6Q7"/>
<name>L7M6Q7_RHIPC</name>
<feature type="compositionally biased region" description="Polar residues" evidence="10">
    <location>
        <begin position="653"/>
        <end position="663"/>
    </location>
</feature>
<feature type="domain" description="Rab3GAP catalytic subunit conserved" evidence="12">
    <location>
        <begin position="666"/>
        <end position="820"/>
    </location>
</feature>
<dbReference type="EMBL" id="GACK01005309">
    <property type="protein sequence ID" value="JAA59725.1"/>
    <property type="molecule type" value="mRNA"/>
</dbReference>
<evidence type="ECO:0000259" key="12">
    <source>
        <dbReference type="Pfam" id="PF13890"/>
    </source>
</evidence>
<organism evidence="14">
    <name type="scientific">Rhipicephalus pulchellus</name>
    <name type="common">Yellow backed tick</name>
    <name type="synonym">Dermacentor pulchellus</name>
    <dbReference type="NCBI Taxonomy" id="72859"/>
    <lineage>
        <taxon>Eukaryota</taxon>
        <taxon>Metazoa</taxon>
        <taxon>Ecdysozoa</taxon>
        <taxon>Arthropoda</taxon>
        <taxon>Chelicerata</taxon>
        <taxon>Arachnida</taxon>
        <taxon>Acari</taxon>
        <taxon>Parasitiformes</taxon>
        <taxon>Ixodida</taxon>
        <taxon>Ixodoidea</taxon>
        <taxon>Ixodidae</taxon>
        <taxon>Rhipicephalinae</taxon>
        <taxon>Rhipicephalus</taxon>
        <taxon>Rhipicephalus</taxon>
    </lineage>
</organism>
<evidence type="ECO:0000256" key="6">
    <source>
        <dbReference type="ARBA" id="ARBA00022468"/>
    </source>
</evidence>
<evidence type="ECO:0000256" key="10">
    <source>
        <dbReference type="SAM" id="MobiDB-lite"/>
    </source>
</evidence>
<dbReference type="InterPro" id="IPR026147">
    <property type="entry name" value="Rab3GAP1_conserved"/>
</dbReference>
<evidence type="ECO:0000256" key="4">
    <source>
        <dbReference type="ARBA" id="ARBA00008856"/>
    </source>
</evidence>
<proteinExistence type="evidence at transcript level"/>
<dbReference type="GO" id="GO:0005794">
    <property type="term" value="C:Golgi apparatus"/>
    <property type="evidence" value="ECO:0007669"/>
    <property type="project" value="UniProtKB-SubCell"/>
</dbReference>
<accession>L7M6Q7</accession>
<dbReference type="GO" id="GO:0005783">
    <property type="term" value="C:endoplasmic reticulum"/>
    <property type="evidence" value="ECO:0007669"/>
    <property type="project" value="UniProtKB-SubCell"/>
</dbReference>
<comment type="similarity">
    <text evidence="4">Belongs to the Rab3-GAP catalytic subunit family.</text>
</comment>
<keyword evidence="6" id="KW-0343">GTPase activation</keyword>